<sequence length="64" mass="7616">MAKDYITFFFFSFDKHRTKANNLLCGLNYEFCFPTPPHQSKYSIIYLPDLYPLSVLDTCIWNLL</sequence>
<accession>A0A132AG52</accession>
<name>A0A132AG52_SARSC</name>
<comment type="caution">
    <text evidence="1">The sequence shown here is derived from an EMBL/GenBank/DDBJ whole genome shotgun (WGS) entry which is preliminary data.</text>
</comment>
<dbReference type="EMBL" id="JXLN01014323">
    <property type="protein sequence ID" value="KPM09962.1"/>
    <property type="molecule type" value="Genomic_DNA"/>
</dbReference>
<protein>
    <submittedName>
        <fullName evidence="1">Uncharacterized protein</fullName>
    </submittedName>
</protein>
<dbReference type="Proteomes" id="UP000616769">
    <property type="component" value="Unassembled WGS sequence"/>
</dbReference>
<reference evidence="1 2" key="1">
    <citation type="journal article" date="2015" name="Parasit. Vectors">
        <title>Draft genome of the scabies mite.</title>
        <authorList>
            <person name="Rider S.D.Jr."/>
            <person name="Morgan M.S."/>
            <person name="Arlian L.G."/>
        </authorList>
    </citation>
    <scope>NUCLEOTIDE SEQUENCE [LARGE SCALE GENOMIC DNA]</scope>
    <source>
        <strain evidence="1">Arlian Lab</strain>
    </source>
</reference>
<proteinExistence type="predicted"/>
<dbReference type="AlphaFoldDB" id="A0A132AG52"/>
<gene>
    <name evidence="1" type="ORF">QR98_0085080</name>
</gene>
<evidence type="ECO:0000313" key="2">
    <source>
        <dbReference type="Proteomes" id="UP000616769"/>
    </source>
</evidence>
<organism evidence="1 2">
    <name type="scientific">Sarcoptes scabiei</name>
    <name type="common">Itch mite</name>
    <name type="synonym">Acarus scabiei</name>
    <dbReference type="NCBI Taxonomy" id="52283"/>
    <lineage>
        <taxon>Eukaryota</taxon>
        <taxon>Metazoa</taxon>
        <taxon>Ecdysozoa</taxon>
        <taxon>Arthropoda</taxon>
        <taxon>Chelicerata</taxon>
        <taxon>Arachnida</taxon>
        <taxon>Acari</taxon>
        <taxon>Acariformes</taxon>
        <taxon>Sarcoptiformes</taxon>
        <taxon>Astigmata</taxon>
        <taxon>Psoroptidia</taxon>
        <taxon>Sarcoptoidea</taxon>
        <taxon>Sarcoptidae</taxon>
        <taxon>Sarcoptinae</taxon>
        <taxon>Sarcoptes</taxon>
    </lineage>
</organism>
<dbReference type="VEuPathDB" id="VectorBase:SSCA001345"/>
<evidence type="ECO:0000313" key="1">
    <source>
        <dbReference type="EMBL" id="KPM09962.1"/>
    </source>
</evidence>